<dbReference type="Gramene" id="PRQ37596">
    <property type="protein sequence ID" value="PRQ37596"/>
    <property type="gene ID" value="RchiOBHm_Chr4g0404401"/>
</dbReference>
<proteinExistence type="predicted"/>
<evidence type="ECO:0000313" key="1">
    <source>
        <dbReference type="EMBL" id="PRQ37596.1"/>
    </source>
</evidence>
<sequence>MYHEASTNEQPKTHLQATYYLSIAFHIYRKPLTRKGQLTLPGIGVLVYIR</sequence>
<dbReference type="Proteomes" id="UP000238479">
    <property type="component" value="Chromosome 4"/>
</dbReference>
<organism evidence="1 2">
    <name type="scientific">Rosa chinensis</name>
    <name type="common">China rose</name>
    <dbReference type="NCBI Taxonomy" id="74649"/>
    <lineage>
        <taxon>Eukaryota</taxon>
        <taxon>Viridiplantae</taxon>
        <taxon>Streptophyta</taxon>
        <taxon>Embryophyta</taxon>
        <taxon>Tracheophyta</taxon>
        <taxon>Spermatophyta</taxon>
        <taxon>Magnoliopsida</taxon>
        <taxon>eudicotyledons</taxon>
        <taxon>Gunneridae</taxon>
        <taxon>Pentapetalae</taxon>
        <taxon>rosids</taxon>
        <taxon>fabids</taxon>
        <taxon>Rosales</taxon>
        <taxon>Rosaceae</taxon>
        <taxon>Rosoideae</taxon>
        <taxon>Rosoideae incertae sedis</taxon>
        <taxon>Rosa</taxon>
    </lineage>
</organism>
<dbReference type="EMBL" id="PDCK01000042">
    <property type="protein sequence ID" value="PRQ37596.1"/>
    <property type="molecule type" value="Genomic_DNA"/>
</dbReference>
<evidence type="ECO:0000313" key="2">
    <source>
        <dbReference type="Proteomes" id="UP000238479"/>
    </source>
</evidence>
<comment type="caution">
    <text evidence="1">The sequence shown here is derived from an EMBL/GenBank/DDBJ whole genome shotgun (WGS) entry which is preliminary data.</text>
</comment>
<dbReference type="AlphaFoldDB" id="A0A2P6QTU3"/>
<protein>
    <submittedName>
        <fullName evidence="1">Uncharacterized protein</fullName>
    </submittedName>
</protein>
<reference evidence="1 2" key="1">
    <citation type="journal article" date="2018" name="Nat. Genet.">
        <title>The Rosa genome provides new insights in the design of modern roses.</title>
        <authorList>
            <person name="Bendahmane M."/>
        </authorList>
    </citation>
    <scope>NUCLEOTIDE SEQUENCE [LARGE SCALE GENOMIC DNA]</scope>
    <source>
        <strain evidence="2">cv. Old Blush</strain>
    </source>
</reference>
<name>A0A2P6QTU3_ROSCH</name>
<gene>
    <name evidence="1" type="ORF">RchiOBHm_Chr4g0404401</name>
</gene>
<keyword evidence="2" id="KW-1185">Reference proteome</keyword>
<accession>A0A2P6QTU3</accession>